<dbReference type="AlphaFoldDB" id="A0A1H5YGD7"/>
<sequence>MKGLLGFVVISNLLAGLTVFVLGQFIPFFSTPYLSDFSFFIAMVLWGIAALSWDGGRGSRTYDVDIVTHKTKTMVKDHSFETDKRQQYRQNYTFGLSLFIAGLIPLILSALSYWFL</sequence>
<dbReference type="RefSeq" id="WP_103880376.1">
    <property type="nucleotide sequence ID" value="NZ_FNVG01000009.1"/>
</dbReference>
<evidence type="ECO:0000313" key="3">
    <source>
        <dbReference type="Proteomes" id="UP000236721"/>
    </source>
</evidence>
<reference evidence="3" key="1">
    <citation type="submission" date="2016-10" db="EMBL/GenBank/DDBJ databases">
        <authorList>
            <person name="Varghese N."/>
            <person name="Submissions S."/>
        </authorList>
    </citation>
    <scope>NUCLEOTIDE SEQUENCE [LARGE SCALE GENOMIC DNA]</scope>
    <source>
        <strain evidence="3">CGMCC 1.7062</strain>
    </source>
</reference>
<gene>
    <name evidence="2" type="ORF">SAMN04488244_10978</name>
</gene>
<keyword evidence="1" id="KW-1133">Transmembrane helix</keyword>
<evidence type="ECO:0000256" key="1">
    <source>
        <dbReference type="SAM" id="Phobius"/>
    </source>
</evidence>
<dbReference type="OrthoDB" id="5829999at2"/>
<organism evidence="2 3">
    <name type="scientific">Vibrio hangzhouensis</name>
    <dbReference type="NCBI Taxonomy" id="462991"/>
    <lineage>
        <taxon>Bacteria</taxon>
        <taxon>Pseudomonadati</taxon>
        <taxon>Pseudomonadota</taxon>
        <taxon>Gammaproteobacteria</taxon>
        <taxon>Vibrionales</taxon>
        <taxon>Vibrionaceae</taxon>
        <taxon>Vibrio</taxon>
    </lineage>
</organism>
<evidence type="ECO:0000313" key="2">
    <source>
        <dbReference type="EMBL" id="SEG23169.1"/>
    </source>
</evidence>
<accession>A0A1H5YGD7</accession>
<protein>
    <recommendedName>
        <fullName evidence="4">DUF3899 domain-containing protein</fullName>
    </recommendedName>
</protein>
<keyword evidence="3" id="KW-1185">Reference proteome</keyword>
<feature type="transmembrane region" description="Helical" evidence="1">
    <location>
        <begin position="33"/>
        <end position="53"/>
    </location>
</feature>
<dbReference type="EMBL" id="FNVG01000009">
    <property type="protein sequence ID" value="SEG23169.1"/>
    <property type="molecule type" value="Genomic_DNA"/>
</dbReference>
<feature type="transmembrane region" description="Helical" evidence="1">
    <location>
        <begin position="94"/>
        <end position="115"/>
    </location>
</feature>
<evidence type="ECO:0008006" key="4">
    <source>
        <dbReference type="Google" id="ProtNLM"/>
    </source>
</evidence>
<keyword evidence="1" id="KW-0812">Transmembrane</keyword>
<dbReference type="Proteomes" id="UP000236721">
    <property type="component" value="Unassembled WGS sequence"/>
</dbReference>
<name>A0A1H5YGD7_9VIBR</name>
<proteinExistence type="predicted"/>
<keyword evidence="1" id="KW-0472">Membrane</keyword>